<protein>
    <submittedName>
        <fullName evidence="2">Uncharacterized protein</fullName>
    </submittedName>
</protein>
<accession>A0ABY7E5G3</accession>
<organism evidence="2 3">
    <name type="scientific">Mya arenaria</name>
    <name type="common">Soft-shell clam</name>
    <dbReference type="NCBI Taxonomy" id="6604"/>
    <lineage>
        <taxon>Eukaryota</taxon>
        <taxon>Metazoa</taxon>
        <taxon>Spiralia</taxon>
        <taxon>Lophotrochozoa</taxon>
        <taxon>Mollusca</taxon>
        <taxon>Bivalvia</taxon>
        <taxon>Autobranchia</taxon>
        <taxon>Heteroconchia</taxon>
        <taxon>Euheterodonta</taxon>
        <taxon>Imparidentia</taxon>
        <taxon>Neoheterodontei</taxon>
        <taxon>Myida</taxon>
        <taxon>Myoidea</taxon>
        <taxon>Myidae</taxon>
        <taxon>Mya</taxon>
    </lineage>
</organism>
<keyword evidence="3" id="KW-1185">Reference proteome</keyword>
<reference evidence="2" key="1">
    <citation type="submission" date="2022-11" db="EMBL/GenBank/DDBJ databases">
        <title>Centuries of genome instability and evolution in soft-shell clam transmissible cancer (bioRxiv).</title>
        <authorList>
            <person name="Hart S.F.M."/>
            <person name="Yonemitsu M.A."/>
            <person name="Giersch R.M."/>
            <person name="Beal B.F."/>
            <person name="Arriagada G."/>
            <person name="Davis B.W."/>
            <person name="Ostrander E.A."/>
            <person name="Goff S.P."/>
            <person name="Metzger M.J."/>
        </authorList>
    </citation>
    <scope>NUCLEOTIDE SEQUENCE</scope>
    <source>
        <strain evidence="2">MELC-2E11</strain>
        <tissue evidence="2">Siphon/mantle</tissue>
    </source>
</reference>
<proteinExistence type="predicted"/>
<evidence type="ECO:0000256" key="1">
    <source>
        <dbReference type="SAM" id="MobiDB-lite"/>
    </source>
</evidence>
<evidence type="ECO:0000313" key="2">
    <source>
        <dbReference type="EMBL" id="WAR05085.1"/>
    </source>
</evidence>
<sequence length="543" mass="61106">MDLSCDLRGINLLLLRSLIRNVVKNRRTMNTVRKLVFSKEAFPRYAYTSKIADQLDKKGTCLRSIYHSVTDPPLSFSDISIFIKSSNLKTLSADELRYRKTLKEEGRSIKAQNGDKTSESKRKCINPNITITTYDDIQQGSISPVKDITGDILIIVEDDPKTADKAFRSVSRKVDKHVIVKSCSREQISITICTILEIFVLRVLKSRVTALQMLYDQLNHAQFQINQAQTKTRLPINGENGVQVESTVRSKRPIEDVGPPSITRSGKKFRGTECTGSESWSSSDKQRIEIIKDTLHEAHALYRRSRISQDESPFEKAVVPILSDKLAESLYIIDDRIYGCGFRNSTLEVFVNVSHVGAAAKEFDVFETEVKVGRYEQVNYCSCQVGTRIKNDVGQFATLGGFARKEGELHVLLARHFADPAHVFVNVSRFVLSDKELEQMGLKIGAAAKEFDVYETEIKIGLYKQVNYSSSQVGSRIKNDMGQFTTLGGFARKEGTLHVLLARHFADPEHVRSIHYVDEEGSTLLARVLSVSQRGFYDISVGE</sequence>
<feature type="region of interest" description="Disordered" evidence="1">
    <location>
        <begin position="247"/>
        <end position="280"/>
    </location>
</feature>
<dbReference type="Proteomes" id="UP001164746">
    <property type="component" value="Chromosome 5"/>
</dbReference>
<dbReference type="EMBL" id="CP111016">
    <property type="protein sequence ID" value="WAR05085.1"/>
    <property type="molecule type" value="Genomic_DNA"/>
</dbReference>
<feature type="non-terminal residue" evidence="2">
    <location>
        <position position="543"/>
    </location>
</feature>
<evidence type="ECO:0000313" key="3">
    <source>
        <dbReference type="Proteomes" id="UP001164746"/>
    </source>
</evidence>
<gene>
    <name evidence="2" type="ORF">MAR_020454</name>
</gene>
<name>A0ABY7E5G3_MYAAR</name>